<dbReference type="UniPathway" id="UPA00196"/>
<dbReference type="GO" id="GO:0000009">
    <property type="term" value="F:alpha-1,6-mannosyltransferase activity"/>
    <property type="evidence" value="ECO:0007669"/>
    <property type="project" value="InterPro"/>
</dbReference>
<evidence type="ECO:0000313" key="12">
    <source>
        <dbReference type="Proteomes" id="UP000000214"/>
    </source>
</evidence>
<dbReference type="KEGG" id="pbo:PACID_04910"/>
<keyword evidence="3" id="KW-0337">GPI-anchor biosynthesis</keyword>
<evidence type="ECO:0000256" key="5">
    <source>
        <dbReference type="ARBA" id="ARBA00022679"/>
    </source>
</evidence>
<reference evidence="11 12" key="1">
    <citation type="journal article" date="2012" name="BMC Genomics">
        <title>The genome sequence of Propionibacterium acidipropionici provides insights into its biotechnological and industrial potential.</title>
        <authorList>
            <person name="Parizzi L.P."/>
            <person name="Grassi M.C."/>
            <person name="Llerena L.A."/>
            <person name="Carazzolle M.F."/>
            <person name="Queiroz V.L."/>
            <person name="Lunardi I."/>
            <person name="Zeidler A.F."/>
            <person name="Teixeira P.J."/>
            <person name="Mieczkowski P."/>
            <person name="Rincones J."/>
            <person name="Pereira G.A."/>
        </authorList>
    </citation>
    <scope>NUCLEOTIDE SEQUENCE [LARGE SCALE GENOMIC DNA]</scope>
    <source>
        <strain evidence="12">ATCC 4875 / DSM 20272 / JCM 6432 / NBRC 12425 / NCIMB 8070</strain>
    </source>
</reference>
<dbReference type="AlphaFoldDB" id="K7S1B1"/>
<dbReference type="GO" id="GO:0031501">
    <property type="term" value="C:mannosyltransferase complex"/>
    <property type="evidence" value="ECO:0007669"/>
    <property type="project" value="TreeGrafter"/>
</dbReference>
<dbReference type="InterPro" id="IPR007315">
    <property type="entry name" value="PIG-V/Gpi18"/>
</dbReference>
<proteinExistence type="predicted"/>
<comment type="subcellular location">
    <subcellularLocation>
        <location evidence="1">Endoplasmic reticulum membrane</location>
        <topology evidence="1">Multi-pass membrane protein</topology>
    </subcellularLocation>
</comment>
<evidence type="ECO:0000256" key="3">
    <source>
        <dbReference type="ARBA" id="ARBA00022502"/>
    </source>
</evidence>
<dbReference type="PANTHER" id="PTHR12468:SF2">
    <property type="entry name" value="GPI MANNOSYLTRANSFERASE 2"/>
    <property type="match status" value="1"/>
</dbReference>
<feature type="transmembrane region" description="Helical" evidence="10">
    <location>
        <begin position="277"/>
        <end position="295"/>
    </location>
</feature>
<keyword evidence="7" id="KW-0256">Endoplasmic reticulum</keyword>
<feature type="transmembrane region" description="Helical" evidence="10">
    <location>
        <begin position="71"/>
        <end position="91"/>
    </location>
</feature>
<protein>
    <submittedName>
        <fullName evidence="11">Integral membrane protein</fullName>
    </submittedName>
</protein>
<organism evidence="11 12">
    <name type="scientific">Acidipropionibacterium acidipropionici (strain ATCC 4875 / DSM 20272 / JCM 6432 / NBRC 12425 / NCIMB 8070 / 4)</name>
    <name type="common">Propionibacterium acidipropionici</name>
    <dbReference type="NCBI Taxonomy" id="1171373"/>
    <lineage>
        <taxon>Bacteria</taxon>
        <taxon>Bacillati</taxon>
        <taxon>Actinomycetota</taxon>
        <taxon>Actinomycetes</taxon>
        <taxon>Propionibacteriales</taxon>
        <taxon>Propionibacteriaceae</taxon>
        <taxon>Acidipropionibacterium</taxon>
    </lineage>
</organism>
<evidence type="ECO:0000256" key="1">
    <source>
        <dbReference type="ARBA" id="ARBA00004477"/>
    </source>
</evidence>
<dbReference type="GO" id="GO:0004376">
    <property type="term" value="F:GPI mannosyltransferase activity"/>
    <property type="evidence" value="ECO:0007669"/>
    <property type="project" value="InterPro"/>
</dbReference>
<evidence type="ECO:0000256" key="8">
    <source>
        <dbReference type="ARBA" id="ARBA00022989"/>
    </source>
</evidence>
<evidence type="ECO:0000256" key="2">
    <source>
        <dbReference type="ARBA" id="ARBA00004687"/>
    </source>
</evidence>
<dbReference type="Proteomes" id="UP000000214">
    <property type="component" value="Chromosome"/>
</dbReference>
<feature type="transmembrane region" description="Helical" evidence="10">
    <location>
        <begin position="251"/>
        <end position="271"/>
    </location>
</feature>
<accession>K7S1B1</accession>
<keyword evidence="6 10" id="KW-0812">Transmembrane</keyword>
<feature type="transmembrane region" description="Helical" evidence="10">
    <location>
        <begin position="324"/>
        <end position="344"/>
    </location>
</feature>
<dbReference type="PANTHER" id="PTHR12468">
    <property type="entry name" value="GPI MANNOSYLTRANSFERASE 2"/>
    <property type="match status" value="1"/>
</dbReference>
<sequence length="350" mass="38578">MQRVAVVVTWLIRGGSLPDDLMKWDGRWYLRVVKGGYHLPAPGSWESDMAFFPGLPAVGRLLARCGLDPSWATLLAAWIGFACAAAVIVLVGREVGGDRVGALLVLLWGVAPMSFVQVLGYSEGWFIALVGLGLLMGLRRQWIRAGLAICVAGVFRPAVVPMGVLLALAWVAAWPVFRRGVDAAERRRRFIGAALTPWGMLGFVALVGARNGRWDGYFMIQKAWGTRLGWPGEVFRLAAKYWPVAPYNWRYFGLVIAAVILYLILLMVMIATREKPLLRAQVALVLALTVFTEGFFRSKARFLLPAFPAFLPVARLLAKAPTWVQVVVMAVLTAASTWWGVYMVGSRYSP</sequence>
<evidence type="ECO:0000256" key="9">
    <source>
        <dbReference type="ARBA" id="ARBA00023136"/>
    </source>
</evidence>
<dbReference type="eggNOG" id="COG5542">
    <property type="taxonomic scope" value="Bacteria"/>
</dbReference>
<evidence type="ECO:0000256" key="6">
    <source>
        <dbReference type="ARBA" id="ARBA00022692"/>
    </source>
</evidence>
<comment type="pathway">
    <text evidence="2">Glycolipid biosynthesis; glycosylphosphatidylinositol-anchor biosynthesis.</text>
</comment>
<dbReference type="HOGENOM" id="CLU_036370_0_0_11"/>
<keyword evidence="8 10" id="KW-1133">Transmembrane helix</keyword>
<name>K7S1B1_ACIA4</name>
<feature type="transmembrane region" description="Helical" evidence="10">
    <location>
        <begin position="125"/>
        <end position="142"/>
    </location>
</feature>
<dbReference type="GO" id="GO:0016020">
    <property type="term" value="C:membrane"/>
    <property type="evidence" value="ECO:0007669"/>
    <property type="project" value="GOC"/>
</dbReference>
<evidence type="ECO:0000256" key="4">
    <source>
        <dbReference type="ARBA" id="ARBA00022676"/>
    </source>
</evidence>
<keyword evidence="4" id="KW-0328">Glycosyltransferase</keyword>
<evidence type="ECO:0000313" key="11">
    <source>
        <dbReference type="EMBL" id="AFV88332.1"/>
    </source>
</evidence>
<feature type="transmembrane region" description="Helical" evidence="10">
    <location>
        <begin position="100"/>
        <end position="119"/>
    </location>
</feature>
<evidence type="ECO:0000256" key="10">
    <source>
        <dbReference type="SAM" id="Phobius"/>
    </source>
</evidence>
<dbReference type="PATRIC" id="fig|1171373.8.peg.495"/>
<keyword evidence="9 10" id="KW-0472">Membrane</keyword>
<evidence type="ECO:0000256" key="7">
    <source>
        <dbReference type="ARBA" id="ARBA00022824"/>
    </source>
</evidence>
<feature type="transmembrane region" description="Helical" evidence="10">
    <location>
        <begin position="189"/>
        <end position="209"/>
    </location>
</feature>
<dbReference type="EMBL" id="CP003493">
    <property type="protein sequence ID" value="AFV88332.1"/>
    <property type="molecule type" value="Genomic_DNA"/>
</dbReference>
<keyword evidence="5" id="KW-0808">Transferase</keyword>
<dbReference type="GO" id="GO:0006506">
    <property type="term" value="P:GPI anchor biosynthetic process"/>
    <property type="evidence" value="ECO:0007669"/>
    <property type="project" value="UniProtKB-UniPathway"/>
</dbReference>
<dbReference type="STRING" id="1171373.PACID_04910"/>
<gene>
    <name evidence="11" type="ordered locus">PACID_04910</name>
</gene>
<feature type="transmembrane region" description="Helical" evidence="10">
    <location>
        <begin position="154"/>
        <end position="177"/>
    </location>
</feature>